<dbReference type="Proteomes" id="UP000011922">
    <property type="component" value="Unassembled WGS sequence"/>
</dbReference>
<proteinExistence type="predicted"/>
<organism evidence="1 2">
    <name type="scientific">Desulfocurvibacter africanus PCS</name>
    <dbReference type="NCBI Taxonomy" id="1262666"/>
    <lineage>
        <taxon>Bacteria</taxon>
        <taxon>Pseudomonadati</taxon>
        <taxon>Thermodesulfobacteriota</taxon>
        <taxon>Desulfovibrionia</taxon>
        <taxon>Desulfovibrionales</taxon>
        <taxon>Desulfovibrionaceae</taxon>
        <taxon>Desulfocurvibacter</taxon>
    </lineage>
</organism>
<dbReference type="EMBL" id="AOSV01000036">
    <property type="protein sequence ID" value="EMG36073.1"/>
    <property type="molecule type" value="Genomic_DNA"/>
</dbReference>
<protein>
    <submittedName>
        <fullName evidence="1">Uncharacterized protein</fullName>
    </submittedName>
</protein>
<dbReference type="AlphaFoldDB" id="M5Q0Y2"/>
<comment type="caution">
    <text evidence="1">The sequence shown here is derived from an EMBL/GenBank/DDBJ whole genome shotgun (WGS) entry which is preliminary data.</text>
</comment>
<name>M5Q0Y2_DESAF</name>
<evidence type="ECO:0000313" key="2">
    <source>
        <dbReference type="Proteomes" id="UP000011922"/>
    </source>
</evidence>
<dbReference type="RefSeq" id="WP_005989140.1">
    <property type="nucleotide sequence ID" value="NZ_AOSV01000036.1"/>
</dbReference>
<accession>M5Q0Y2</accession>
<gene>
    <name evidence="1" type="ORF">PCS_03273</name>
</gene>
<dbReference type="PATRIC" id="fig|1262666.3.peg.3321"/>
<evidence type="ECO:0000313" key="1">
    <source>
        <dbReference type="EMBL" id="EMG36073.1"/>
    </source>
</evidence>
<reference evidence="1 2" key="1">
    <citation type="journal article" date="2013" name="Genome Announc.">
        <title>Draft Genome Sequence for Desulfovibrio africanus Strain PCS.</title>
        <authorList>
            <person name="Brown S.D."/>
            <person name="Utturkar S.M."/>
            <person name="Arkin A.P."/>
            <person name="Deutschbauer A.M."/>
            <person name="Elias D.A."/>
            <person name="Hazen T.C."/>
            <person name="Chakraborty R."/>
        </authorList>
    </citation>
    <scope>NUCLEOTIDE SEQUENCE [LARGE SCALE GENOMIC DNA]</scope>
    <source>
        <strain evidence="1 2">PCS</strain>
    </source>
</reference>
<sequence>MADRAKSMLRKAMRLSAKTAEVLEEGISAGGEGPGAEVFEILREQEAAVLARLEEAEHAHAEEEGFGAAADMDLDEAVEDMDELISEIVERHAGYEPNPEEVEAASSALEKLPPVLEFYEQWLDEAEDPDEERMVERLMEVQQAMHVLLSNLQGFYEDPEGWEPDAEDSLLEEP</sequence>